<dbReference type="PROSITE" id="PS51845">
    <property type="entry name" value="PDEASE_I_2"/>
    <property type="match status" value="1"/>
</dbReference>
<feature type="binding site" evidence="4">
    <location>
        <position position="251"/>
    </location>
    <ligand>
        <name>AMP</name>
        <dbReference type="ChEBI" id="CHEBI:456215"/>
    </ligand>
</feature>
<feature type="binding site" evidence="5">
    <location>
        <position position="84"/>
    </location>
    <ligand>
        <name>Zn(2+)</name>
        <dbReference type="ChEBI" id="CHEBI:29105"/>
        <label>2</label>
    </ligand>
</feature>
<feature type="binding site" evidence="4">
    <location>
        <position position="84"/>
    </location>
    <ligand>
        <name>AMP</name>
        <dbReference type="ChEBI" id="CHEBI:456215"/>
    </ligand>
</feature>
<keyword evidence="2" id="KW-0378">Hydrolase</keyword>
<name>A0A2C6LCP1_9APIC</name>
<dbReference type="GO" id="GO:0046872">
    <property type="term" value="F:metal ion binding"/>
    <property type="evidence" value="ECO:0007669"/>
    <property type="project" value="UniProtKB-KW"/>
</dbReference>
<evidence type="ECO:0000256" key="5">
    <source>
        <dbReference type="PIRSR" id="PIRSR623088-3"/>
    </source>
</evidence>
<comment type="caution">
    <text evidence="7">The sequence shown here is derived from an EMBL/GenBank/DDBJ whole genome shotgun (WGS) entry which is preliminary data.</text>
</comment>
<protein>
    <submittedName>
        <fullName evidence="7">3 5-cyclic nucleotide phosphodiesterase domain-containing protein</fullName>
    </submittedName>
</protein>
<dbReference type="SUPFAM" id="SSF109604">
    <property type="entry name" value="HD-domain/PDEase-like"/>
    <property type="match status" value="1"/>
</dbReference>
<reference evidence="7 8" key="1">
    <citation type="journal article" date="2017" name="Int. J. Parasitol.">
        <title>The genome of the protozoan parasite Cystoisospora suis and a reverse vaccinology approach to identify vaccine candidates.</title>
        <authorList>
            <person name="Palmieri N."/>
            <person name="Shrestha A."/>
            <person name="Ruttkowski B."/>
            <person name="Beck T."/>
            <person name="Vogl C."/>
            <person name="Tomley F."/>
            <person name="Blake D.P."/>
            <person name="Joachim A."/>
        </authorList>
    </citation>
    <scope>NUCLEOTIDE SEQUENCE [LARGE SCALE GENOMIC DNA]</scope>
    <source>
        <strain evidence="7 8">Wien I</strain>
    </source>
</reference>
<evidence type="ECO:0000256" key="2">
    <source>
        <dbReference type="ARBA" id="ARBA00022801"/>
    </source>
</evidence>
<dbReference type="RefSeq" id="XP_067926308.1">
    <property type="nucleotide sequence ID" value="XM_068061707.1"/>
</dbReference>
<proteinExistence type="predicted"/>
<dbReference type="Proteomes" id="UP000221165">
    <property type="component" value="Unassembled WGS sequence"/>
</dbReference>
<dbReference type="VEuPathDB" id="ToxoDB:CSUI_001501"/>
<dbReference type="InterPro" id="IPR036971">
    <property type="entry name" value="PDEase_catalytic_dom_sf"/>
</dbReference>
<dbReference type="InterPro" id="IPR023088">
    <property type="entry name" value="PDEase"/>
</dbReference>
<sequence length="305" mass="34858">MAIRVTRDLLHHFASKAQLDVPGEVLMGFCVALHENYEANPYHNFFHAINVAQVLCLLLALPDVAAQFLPIDYFVLAVAALSHDLGHPGVNNLFINRNNCRPARLYQNVSVLENYHAALLFQILRQPQFNVFCSVATMSFSSYRQRIISAILWTDMAKHFDMVAKLQQQIEGEMVLTEGIIVTLKKPYLEGLLLHASDISNPMLNFEMSRDWAIRACDEFFQQNKLEEKLGQPPHMPSFTEFNYYNVAKCQIGFIDFICKPLFGSLARMFPAQLGDRAALLNKNRDKWKSVVEEHERERAVEEPG</sequence>
<dbReference type="PRINTS" id="PR00387">
    <property type="entry name" value="PDIESTERASE1"/>
</dbReference>
<accession>A0A2C6LCP1</accession>
<dbReference type="GO" id="GO:0007165">
    <property type="term" value="P:signal transduction"/>
    <property type="evidence" value="ECO:0007669"/>
    <property type="project" value="InterPro"/>
</dbReference>
<evidence type="ECO:0000256" key="1">
    <source>
        <dbReference type="ARBA" id="ARBA00022723"/>
    </source>
</evidence>
<feature type="binding site" evidence="4">
    <location>
        <begin position="43"/>
        <end position="47"/>
    </location>
    <ligand>
        <name>AMP</name>
        <dbReference type="ChEBI" id="CHEBI:456215"/>
    </ligand>
</feature>
<dbReference type="InterPro" id="IPR002073">
    <property type="entry name" value="PDEase_catalytic_dom"/>
</dbReference>
<dbReference type="AlphaFoldDB" id="A0A2C6LCP1"/>
<dbReference type="CDD" id="cd00077">
    <property type="entry name" value="HDc"/>
    <property type="match status" value="1"/>
</dbReference>
<dbReference type="PANTHER" id="PTHR11347">
    <property type="entry name" value="CYCLIC NUCLEOTIDE PHOSPHODIESTERASE"/>
    <property type="match status" value="1"/>
</dbReference>
<dbReference type="Gene3D" id="1.10.1300.10">
    <property type="entry name" value="3'5'-cyclic nucleotide phosphodiesterase, catalytic domain"/>
    <property type="match status" value="1"/>
</dbReference>
<feature type="binding site" evidence="5">
    <location>
        <position position="84"/>
    </location>
    <ligand>
        <name>Zn(2+)</name>
        <dbReference type="ChEBI" id="CHEBI:29105"/>
        <label>1</label>
    </ligand>
</feature>
<dbReference type="InterPro" id="IPR023174">
    <property type="entry name" value="PDEase_CS"/>
</dbReference>
<evidence type="ECO:0000256" key="4">
    <source>
        <dbReference type="PIRSR" id="PIRSR623088-2"/>
    </source>
</evidence>
<dbReference type="GeneID" id="94424918"/>
<dbReference type="Pfam" id="PF00233">
    <property type="entry name" value="PDEase_I"/>
    <property type="match status" value="1"/>
</dbReference>
<dbReference type="EMBL" id="MIGC01000607">
    <property type="protein sequence ID" value="PHJ24636.1"/>
    <property type="molecule type" value="Genomic_DNA"/>
</dbReference>
<dbReference type="InterPro" id="IPR003607">
    <property type="entry name" value="HD/PDEase_dom"/>
</dbReference>
<feature type="domain" description="PDEase" evidence="6">
    <location>
        <begin position="1"/>
        <end position="295"/>
    </location>
</feature>
<dbReference type="OrthoDB" id="189220at2759"/>
<feature type="binding site" evidence="4">
    <location>
        <position position="198"/>
    </location>
    <ligand>
        <name>AMP</name>
        <dbReference type="ChEBI" id="CHEBI:456215"/>
    </ligand>
</feature>
<keyword evidence="8" id="KW-1185">Reference proteome</keyword>
<dbReference type="GO" id="GO:0004114">
    <property type="term" value="F:3',5'-cyclic-nucleotide phosphodiesterase activity"/>
    <property type="evidence" value="ECO:0007669"/>
    <property type="project" value="InterPro"/>
</dbReference>
<evidence type="ECO:0000313" key="7">
    <source>
        <dbReference type="EMBL" id="PHJ24636.1"/>
    </source>
</evidence>
<evidence type="ECO:0000256" key="3">
    <source>
        <dbReference type="PIRSR" id="PIRSR623088-1"/>
    </source>
</evidence>
<dbReference type="PROSITE" id="PS00126">
    <property type="entry name" value="PDEASE_I_1"/>
    <property type="match status" value="1"/>
</dbReference>
<feature type="binding site" evidence="5">
    <location>
        <position position="83"/>
    </location>
    <ligand>
        <name>Zn(2+)</name>
        <dbReference type="ChEBI" id="CHEBI:29105"/>
        <label>1</label>
    </ligand>
</feature>
<organism evidence="7 8">
    <name type="scientific">Cystoisospora suis</name>
    <dbReference type="NCBI Taxonomy" id="483139"/>
    <lineage>
        <taxon>Eukaryota</taxon>
        <taxon>Sar</taxon>
        <taxon>Alveolata</taxon>
        <taxon>Apicomplexa</taxon>
        <taxon>Conoidasida</taxon>
        <taxon>Coccidia</taxon>
        <taxon>Eucoccidiorida</taxon>
        <taxon>Eimeriorina</taxon>
        <taxon>Sarcocystidae</taxon>
        <taxon>Cystoisospora</taxon>
    </lineage>
</organism>
<feature type="binding site" evidence="5">
    <location>
        <position position="47"/>
    </location>
    <ligand>
        <name>Zn(2+)</name>
        <dbReference type="ChEBI" id="CHEBI:29105"/>
        <label>1</label>
    </ligand>
</feature>
<feature type="active site" description="Proton donor" evidence="3">
    <location>
        <position position="43"/>
    </location>
</feature>
<keyword evidence="1 5" id="KW-0479">Metal-binding</keyword>
<gene>
    <name evidence="7" type="ORF">CSUI_001501</name>
</gene>
<feature type="binding site" evidence="5">
    <location>
        <position position="198"/>
    </location>
    <ligand>
        <name>Zn(2+)</name>
        <dbReference type="ChEBI" id="CHEBI:29105"/>
        <label>1</label>
    </ligand>
</feature>
<dbReference type="SMART" id="SM00471">
    <property type="entry name" value="HDc"/>
    <property type="match status" value="1"/>
</dbReference>
<evidence type="ECO:0000259" key="6">
    <source>
        <dbReference type="PROSITE" id="PS51845"/>
    </source>
</evidence>
<evidence type="ECO:0000313" key="8">
    <source>
        <dbReference type="Proteomes" id="UP000221165"/>
    </source>
</evidence>